<dbReference type="Proteomes" id="UP000651452">
    <property type="component" value="Unassembled WGS sequence"/>
</dbReference>
<evidence type="ECO:0000313" key="1">
    <source>
        <dbReference type="EMBL" id="KAF9700825.1"/>
    </source>
</evidence>
<proteinExistence type="predicted"/>
<accession>A0A8H7MMI0</accession>
<sequence>MPVSATPAKSVNTIEGEQELTINIYDMITTEATLQQVLELCEQAAKMEHIHIDISSYFRTLEEAEELAYNAEKSLQISNDTEVTSSSLSSGPSVAEAKPDPTSIAAFLCAPITTILTTTTSHAGSLSSFTWPAFSHTDRKFTRPPSFWEALYAHASTLETLHLNFFCHEVRTIPHPPANVKFGKPRDLRIDASSAHGDDGSAIDDLLGKCENIEVLSFEWPPCDFPSCRIKGVSWAWTSPQLRQLSVFGWNFAPAAYIDFLARHPGIRSLDERVDGPYGEDGEGYAIVQLPITALPNLRTLKEAYTHTHPLSVYFDTAADRPLGNLMLYVKSYSGVEQGL</sequence>
<dbReference type="AlphaFoldDB" id="A0A8H7MMI0"/>
<reference evidence="1" key="2">
    <citation type="submission" date="2020-09" db="EMBL/GenBank/DDBJ databases">
        <title>Reference genome assembly for Australian Ascochyta lentis isolate Al4.</title>
        <authorList>
            <person name="Lee R.C."/>
            <person name="Farfan-Caceres L.M."/>
            <person name="Debler J.W."/>
            <person name="Williams A.H."/>
            <person name="Henares B.M."/>
        </authorList>
    </citation>
    <scope>NUCLEOTIDE SEQUENCE</scope>
    <source>
        <strain evidence="1">Al4</strain>
    </source>
</reference>
<dbReference type="OrthoDB" id="3929397at2759"/>
<protein>
    <submittedName>
        <fullName evidence="1">Uncharacterized protein</fullName>
    </submittedName>
</protein>
<gene>
    <name evidence="1" type="ORF">EKO04_001975</name>
</gene>
<organism evidence="1 2">
    <name type="scientific">Ascochyta lentis</name>
    <dbReference type="NCBI Taxonomy" id="205686"/>
    <lineage>
        <taxon>Eukaryota</taxon>
        <taxon>Fungi</taxon>
        <taxon>Dikarya</taxon>
        <taxon>Ascomycota</taxon>
        <taxon>Pezizomycotina</taxon>
        <taxon>Dothideomycetes</taxon>
        <taxon>Pleosporomycetidae</taxon>
        <taxon>Pleosporales</taxon>
        <taxon>Pleosporineae</taxon>
        <taxon>Didymellaceae</taxon>
        <taxon>Ascochyta</taxon>
    </lineage>
</organism>
<reference evidence="1" key="1">
    <citation type="submission" date="2018-12" db="EMBL/GenBank/DDBJ databases">
        <authorList>
            <person name="Syme R.A."/>
            <person name="Farfan-Caceres L."/>
            <person name="Lichtenzveig J."/>
        </authorList>
    </citation>
    <scope>NUCLEOTIDE SEQUENCE</scope>
    <source>
        <strain evidence="1">Al4</strain>
    </source>
</reference>
<keyword evidence="2" id="KW-1185">Reference proteome</keyword>
<evidence type="ECO:0000313" key="2">
    <source>
        <dbReference type="Proteomes" id="UP000651452"/>
    </source>
</evidence>
<dbReference type="EMBL" id="RZGK01000003">
    <property type="protein sequence ID" value="KAF9700825.1"/>
    <property type="molecule type" value="Genomic_DNA"/>
</dbReference>
<comment type="caution">
    <text evidence="1">The sequence shown here is derived from an EMBL/GenBank/DDBJ whole genome shotgun (WGS) entry which is preliminary data.</text>
</comment>
<name>A0A8H7MMI0_9PLEO</name>